<reference evidence="7 8" key="1">
    <citation type="submission" date="2017-05" db="EMBL/GenBank/DDBJ databases">
        <authorList>
            <person name="Blom J."/>
        </authorList>
    </citation>
    <scope>NUCLEOTIDE SEQUENCE [LARGE SCALE GENOMIC DNA]</scope>
    <source>
        <strain evidence="7">PD885</strain>
    </source>
</reference>
<feature type="active site" evidence="4">
    <location>
        <position position="68"/>
    </location>
</feature>
<dbReference type="EC" id="3.1.1.11" evidence="5"/>
<evidence type="ECO:0000256" key="3">
    <source>
        <dbReference type="ARBA" id="ARBA00023085"/>
    </source>
</evidence>
<keyword evidence="8" id="KW-1185">Reference proteome</keyword>
<keyword evidence="2 5" id="KW-0378">Hydrolase</keyword>
<sequence length="117" mass="12379">MQNHYVEGTYEDENQAAMALAAPGDQASFEDALVTGNQGALPLLISATNAAAVIRTYFKNSTIKGDVDFIFGMGVGVFDNATIHSVGACPGRRCGLNILRIRTIAFATKQIKLTGQG</sequence>
<evidence type="ECO:0000256" key="2">
    <source>
        <dbReference type="ARBA" id="ARBA00022801"/>
    </source>
</evidence>
<proteinExistence type="inferred from homology"/>
<comment type="pathway">
    <text evidence="5">Glycan metabolism; pectin degradation; 2-dehydro-3-deoxy-D-gluconate from pectin: step 1/5.</text>
</comment>
<protein>
    <recommendedName>
        <fullName evidence="5">Pectinesterase</fullName>
        <ecNumber evidence="5">3.1.1.11</ecNumber>
    </recommendedName>
</protein>
<evidence type="ECO:0000256" key="1">
    <source>
        <dbReference type="ARBA" id="ARBA00008891"/>
    </source>
</evidence>
<evidence type="ECO:0000259" key="6">
    <source>
        <dbReference type="Pfam" id="PF01095"/>
    </source>
</evidence>
<dbReference type="InterPro" id="IPR011050">
    <property type="entry name" value="Pectin_lyase_fold/virulence"/>
</dbReference>
<evidence type="ECO:0000313" key="7">
    <source>
        <dbReference type="EMBL" id="SMQ99749.1"/>
    </source>
</evidence>
<comment type="catalytic activity">
    <reaction evidence="5">
        <text>[(1-&gt;4)-alpha-D-galacturonosyl methyl ester](n) + n H2O = [(1-&gt;4)-alpha-D-galacturonosyl](n) + n methanol + n H(+)</text>
        <dbReference type="Rhea" id="RHEA:22380"/>
        <dbReference type="Rhea" id="RHEA-COMP:14570"/>
        <dbReference type="Rhea" id="RHEA-COMP:14573"/>
        <dbReference type="ChEBI" id="CHEBI:15377"/>
        <dbReference type="ChEBI" id="CHEBI:15378"/>
        <dbReference type="ChEBI" id="CHEBI:17790"/>
        <dbReference type="ChEBI" id="CHEBI:140522"/>
        <dbReference type="ChEBI" id="CHEBI:140523"/>
        <dbReference type="EC" id="3.1.1.11"/>
    </reaction>
</comment>
<organism evidence="7 8">
    <name type="scientific">Xanthomonas fragariae</name>
    <dbReference type="NCBI Taxonomy" id="48664"/>
    <lineage>
        <taxon>Bacteria</taxon>
        <taxon>Pseudomonadati</taxon>
        <taxon>Pseudomonadota</taxon>
        <taxon>Gammaproteobacteria</taxon>
        <taxon>Lysobacterales</taxon>
        <taxon>Lysobacteraceae</taxon>
        <taxon>Xanthomonas</taxon>
    </lineage>
</organism>
<accession>A0ABY1RR56</accession>
<dbReference type="Proteomes" id="UP000195877">
    <property type="component" value="Chromosome 1"/>
</dbReference>
<dbReference type="PROSITE" id="PS00503">
    <property type="entry name" value="PECTINESTERASE_2"/>
    <property type="match status" value="1"/>
</dbReference>
<evidence type="ECO:0000256" key="5">
    <source>
        <dbReference type="RuleBase" id="RU000589"/>
    </source>
</evidence>
<dbReference type="EMBL" id="LT853882">
    <property type="protein sequence ID" value="SMQ99749.1"/>
    <property type="molecule type" value="Genomic_DNA"/>
</dbReference>
<keyword evidence="3 5" id="KW-0063">Aspartyl esterase</keyword>
<dbReference type="PANTHER" id="PTHR31321:SF57">
    <property type="entry name" value="PECTINESTERASE 53-RELATED"/>
    <property type="match status" value="1"/>
</dbReference>
<dbReference type="SUPFAM" id="SSF51126">
    <property type="entry name" value="Pectin lyase-like"/>
    <property type="match status" value="1"/>
</dbReference>
<comment type="similarity">
    <text evidence="1">Belongs to the pectinesterase family.</text>
</comment>
<dbReference type="Pfam" id="PF01095">
    <property type="entry name" value="Pectinesterase"/>
    <property type="match status" value="1"/>
</dbReference>
<feature type="domain" description="Pectinesterase catalytic" evidence="6">
    <location>
        <begin position="12"/>
        <end position="89"/>
    </location>
</feature>
<dbReference type="InterPro" id="IPR033131">
    <property type="entry name" value="Pectinesterase_Asp_AS"/>
</dbReference>
<evidence type="ECO:0000256" key="4">
    <source>
        <dbReference type="PROSITE-ProRule" id="PRU10040"/>
    </source>
</evidence>
<name>A0ABY1RR56_9XANT</name>
<evidence type="ECO:0000313" key="8">
    <source>
        <dbReference type="Proteomes" id="UP000195877"/>
    </source>
</evidence>
<dbReference type="InterPro" id="IPR012334">
    <property type="entry name" value="Pectin_lyas_fold"/>
</dbReference>
<dbReference type="PANTHER" id="PTHR31321">
    <property type="entry name" value="ACYL-COA THIOESTER HYDROLASE YBHC-RELATED"/>
    <property type="match status" value="1"/>
</dbReference>
<dbReference type="Gene3D" id="2.160.20.10">
    <property type="entry name" value="Single-stranded right-handed beta-helix, Pectin lyase-like"/>
    <property type="match status" value="1"/>
</dbReference>
<gene>
    <name evidence="7" type="ORF">PD885_02517</name>
</gene>
<dbReference type="InterPro" id="IPR000070">
    <property type="entry name" value="Pectinesterase_cat"/>
</dbReference>